<dbReference type="GO" id="GO:0005768">
    <property type="term" value="C:endosome"/>
    <property type="evidence" value="ECO:0007669"/>
    <property type="project" value="TreeGrafter"/>
</dbReference>
<accession>D5GAZ3</accession>
<dbReference type="GO" id="GO:0006895">
    <property type="term" value="P:Golgi to endosome transport"/>
    <property type="evidence" value="ECO:0007669"/>
    <property type="project" value="InterPro"/>
</dbReference>
<comment type="similarity">
    <text evidence="6">Belongs to the DOP1 family.</text>
</comment>
<feature type="region of interest" description="Disordered" evidence="7">
    <location>
        <begin position="1395"/>
        <end position="1428"/>
    </location>
</feature>
<dbReference type="EMBL" id="FN430086">
    <property type="protein sequence ID" value="CAZ81686.1"/>
    <property type="molecule type" value="Genomic_DNA"/>
</dbReference>
<feature type="domain" description="DOP1-like TPR" evidence="11">
    <location>
        <begin position="1015"/>
        <end position="1108"/>
    </location>
</feature>
<feature type="domain" description="DOP1-like middle TPR" evidence="9">
    <location>
        <begin position="355"/>
        <end position="562"/>
    </location>
</feature>
<dbReference type="GO" id="GO:0005802">
    <property type="term" value="C:trans-Golgi network"/>
    <property type="evidence" value="ECO:0007669"/>
    <property type="project" value="TreeGrafter"/>
</dbReference>
<keyword evidence="5" id="KW-0472">Membrane</keyword>
<dbReference type="KEGG" id="tml:GSTUM_00005370001"/>
<reference evidence="12 13" key="1">
    <citation type="journal article" date="2010" name="Nature">
        <title>Perigord black truffle genome uncovers evolutionary origins and mechanisms of symbiosis.</title>
        <authorList>
            <person name="Martin F."/>
            <person name="Kohler A."/>
            <person name="Murat C."/>
            <person name="Balestrini R."/>
            <person name="Coutinho P.M."/>
            <person name="Jaillon O."/>
            <person name="Montanini B."/>
            <person name="Morin E."/>
            <person name="Noel B."/>
            <person name="Percudani R."/>
            <person name="Porcel B."/>
            <person name="Rubini A."/>
            <person name="Amicucci A."/>
            <person name="Amselem J."/>
            <person name="Anthouard V."/>
            <person name="Arcioni S."/>
            <person name="Artiguenave F."/>
            <person name="Aury J.M."/>
            <person name="Ballario P."/>
            <person name="Bolchi A."/>
            <person name="Brenna A."/>
            <person name="Brun A."/>
            <person name="Buee M."/>
            <person name="Cantarel B."/>
            <person name="Chevalier G."/>
            <person name="Couloux A."/>
            <person name="Da Silva C."/>
            <person name="Denoeud F."/>
            <person name="Duplessis S."/>
            <person name="Ghignone S."/>
            <person name="Hilselberger B."/>
            <person name="Iotti M."/>
            <person name="Marcais B."/>
            <person name="Mello A."/>
            <person name="Miranda M."/>
            <person name="Pacioni G."/>
            <person name="Quesneville H."/>
            <person name="Riccioni C."/>
            <person name="Ruotolo R."/>
            <person name="Splivallo R."/>
            <person name="Stocchi V."/>
            <person name="Tisserant E."/>
            <person name="Viscomi A.R."/>
            <person name="Zambonelli A."/>
            <person name="Zampieri E."/>
            <person name="Henrissat B."/>
            <person name="Lebrun M.H."/>
            <person name="Paolocci F."/>
            <person name="Bonfante P."/>
            <person name="Ottonello S."/>
            <person name="Wincker P."/>
        </authorList>
    </citation>
    <scope>NUCLEOTIDE SEQUENCE [LARGE SCALE GENOMIC DNA]</scope>
    <source>
        <strain evidence="12 13">Mel28</strain>
    </source>
</reference>
<dbReference type="Proteomes" id="UP000006911">
    <property type="component" value="Unassembled WGS sequence"/>
</dbReference>
<dbReference type="Pfam" id="PF24601">
    <property type="entry name" value="TPR_DOP1"/>
    <property type="match status" value="1"/>
</dbReference>
<keyword evidence="4" id="KW-0333">Golgi apparatus</keyword>
<evidence type="ECO:0000313" key="13">
    <source>
        <dbReference type="Proteomes" id="UP000006911"/>
    </source>
</evidence>
<dbReference type="PANTHER" id="PTHR14042:SF24">
    <property type="entry name" value="PROTEIN DOPEY-1 HOMOLOG"/>
    <property type="match status" value="1"/>
</dbReference>
<dbReference type="GO" id="GO:0000139">
    <property type="term" value="C:Golgi membrane"/>
    <property type="evidence" value="ECO:0007669"/>
    <property type="project" value="UniProtKB-SubCell"/>
</dbReference>
<dbReference type="Pfam" id="PF24597">
    <property type="entry name" value="TPR_DOP1_M"/>
    <property type="match status" value="1"/>
</dbReference>
<dbReference type="Pfam" id="PF04118">
    <property type="entry name" value="Dopey_N"/>
    <property type="match status" value="1"/>
</dbReference>
<dbReference type="STRING" id="656061.D5GAZ3"/>
<evidence type="ECO:0000256" key="1">
    <source>
        <dbReference type="ARBA" id="ARBA00004395"/>
    </source>
</evidence>
<dbReference type="HOGENOM" id="CLU_001197_1_0_1"/>
<proteinExistence type="inferred from homology"/>
<feature type="region of interest" description="Disordered" evidence="7">
    <location>
        <begin position="1"/>
        <end position="27"/>
    </location>
</feature>
<evidence type="ECO:0000256" key="7">
    <source>
        <dbReference type="SAM" id="MobiDB-lite"/>
    </source>
</evidence>
<dbReference type="InterPro" id="IPR056459">
    <property type="entry name" value="TPR_DOP1"/>
</dbReference>
<evidence type="ECO:0000259" key="11">
    <source>
        <dbReference type="Pfam" id="PF24601"/>
    </source>
</evidence>
<dbReference type="InterPro" id="IPR007249">
    <property type="entry name" value="DOP1_N"/>
</dbReference>
<sequence>MSLDPGSRIPSPLSSGRSSPQPRPNYIREHQLTSWSAEVTRKDPKYKRYSTTIDRALSLFESYSLQEWADYISFLGRLLKALQSHPSLPLIPSKTLIAKRLAQCLNPQLPSGVHQKTIEVYSYIFSMIGREGLAADLTLWTPGLAPVLSYASLTLKPHYLTLLERFYLPLSTALRPALKGLILALLPGIDEEGGEYFDRTLALIDEIRNGVCDDAYFWQCFLLATITSPGRRQGALAFLGRRLPKLDPERSGDNLESGGSGSEALISPEPGLLIRAFCAGLNDEQILVQRGFLDLLVGSLPLCSKILQGRVSKPDLELLVTSAAGVVLRRDMSLNRRLWAWYLGPEGHERRENDYFGKCGLGALIGGLEKMLDQPTGASSIERAKPYRICLSLMDRWEVGSLVVPKLFLPVIESVRQYEKSAPSKEVYTEVLKSARMFFDGVEASLIWGQILEKVTRAFSAGEGTEAEEILEGVRFVIRTFNVNEEEMVVLHTPLLVLAILVELGKVSGGLGKALQAKGLRIAEDLWRMVPERVFITTPAQGTSELEHADNAMIMEGVQQFYRYSGGSAAGPPFSIQNVGQWILREAARAAQSALTDPKNDEDIRVRCHLLVSVIQKTPQFQCWKESTQLAQSFLTVLSNPVVSFAALQGIANVVAPLYIKSYISPHDIGSLILPIIKHVWGYLSPDRPKFHVEAVKVIWNLQMVLADRKIEAAIATVMTEGDVGGVYSSRNAEHGKKFGVLWMHSSNHPSSASGLEMVLTRPLFLFLDALGDDGLEVAVFARGWLQNLGSVYRLFSVFITKLLGLGFLRDPGQRDANGAPIRRQPFGENDDLEIATYYFQTLSNILQYSTNTVLAALASELVIGADEARAKVLVEAGYGEDDMTLQTFFVKAAVRAIDGDAKEKKDVGRVSRLHRIALKVLHQLLLSPFVKPLMDMELENVLTARLISALDVTDTYVQVSLLDVLFAALKLSLMRPASQLGQIKKDTGSIKGGRAPISIEPEKTMIAPPKATPPQQLLKCLIGGFSSSSSRPVLDSWVNFLTECLPLLENVIFQILMPLVECLCEQIRQTFHTLKQVFSQGEHNGSTSLVNSPEGTLVALLHGLEQILAAAHDKLVNEEIKSAGASAKSPDAPTASTFFGNMVSGVFAVESPQHRSSAANNRLTVLLCFKDTVKSCYAIWSWGDSHAINGESEPDPGSKESWQYIIVRMRGRARRILEHLFGAETLECLETLIELWPAKSTPASDVKKTGGVFRLINVLDGSRPKHTIPAIFNAIYSRTNPAALEPNRKSALTAELQDLDVVVFLVEYARSLEDDAMDEIWADCMVFLKDVLANPFPHRQTLPGLLSFTAILGEKVDNTNFGEQRRMRKELGDLFTRLLTAAFTVKPIGQNVLESPAPVAGGDRDKEREMEKESDGGNKGDRASRGKTPPVDIVAVLVSTVPELRKVLVEPDRVVAASIAISANVIGPTFRSKSFPHNVTGGVLDLLYQLTRLPNNQKAWKKELSDAFLDPKFFSSSISLVRSSWVPLARQLLVSERERMTELLGRITPPTTAGVLFGVGATSARQEADKKTQLNLKRIAFLIFAAETDTFIVNLPELEDKLVELLSATAVTSPSSATRGDIYLVFRALALRTSPVHISSLWPLINTELQSALSSLFPDEENDIYTDSSILQACKLLDTLLVIAPDEFQLHEWLFVTDTIEAVYRPNDWNPTALVDQVASELPSSSSHGTMVENRRRPWLTGDHVRELEKGGGDIRSELLRPFFSNLSIFVYEATYGMKPPDTGACEDAVLRDLFSEEG</sequence>
<dbReference type="InterPro" id="IPR040314">
    <property type="entry name" value="DOP1"/>
</dbReference>
<comment type="subcellular location">
    <subcellularLocation>
        <location evidence="1">Golgi apparatus membrane</location>
        <topology evidence="1">Peripheral membrane protein</topology>
    </subcellularLocation>
</comment>
<feature type="domain" description="DOP1 N-terminal" evidence="8">
    <location>
        <begin position="43"/>
        <end position="346"/>
    </location>
</feature>
<dbReference type="FunCoup" id="D5GAZ3">
    <property type="interactions" value="110"/>
</dbReference>
<evidence type="ECO:0000259" key="9">
    <source>
        <dbReference type="Pfam" id="PF24597"/>
    </source>
</evidence>
<organism evidence="12 13">
    <name type="scientific">Tuber melanosporum (strain Mel28)</name>
    <name type="common">Perigord black truffle</name>
    <dbReference type="NCBI Taxonomy" id="656061"/>
    <lineage>
        <taxon>Eukaryota</taxon>
        <taxon>Fungi</taxon>
        <taxon>Dikarya</taxon>
        <taxon>Ascomycota</taxon>
        <taxon>Pezizomycotina</taxon>
        <taxon>Pezizomycetes</taxon>
        <taxon>Pezizales</taxon>
        <taxon>Tuberaceae</taxon>
        <taxon>Tuber</taxon>
    </lineage>
</organism>
<evidence type="ECO:0000256" key="4">
    <source>
        <dbReference type="ARBA" id="ARBA00023034"/>
    </source>
</evidence>
<keyword evidence="3" id="KW-0653">Protein transport</keyword>
<dbReference type="RefSeq" id="XP_002837495.1">
    <property type="nucleotide sequence ID" value="XM_002837449.1"/>
</dbReference>
<dbReference type="InterPro" id="IPR056458">
    <property type="entry name" value="TPR_DOP1_M"/>
</dbReference>
<feature type="compositionally biased region" description="Basic and acidic residues" evidence="7">
    <location>
        <begin position="1403"/>
        <end position="1425"/>
    </location>
</feature>
<evidence type="ECO:0000256" key="3">
    <source>
        <dbReference type="ARBA" id="ARBA00022927"/>
    </source>
</evidence>
<evidence type="ECO:0000256" key="6">
    <source>
        <dbReference type="ARBA" id="ARBA00046326"/>
    </source>
</evidence>
<dbReference type="SUPFAM" id="SSF48371">
    <property type="entry name" value="ARM repeat"/>
    <property type="match status" value="2"/>
</dbReference>
<feature type="domain" description="DOP1-like C-terminal" evidence="10">
    <location>
        <begin position="1305"/>
        <end position="1778"/>
    </location>
</feature>
<gene>
    <name evidence="12" type="ORF">GSTUM_00005370001</name>
</gene>
<protein>
    <submittedName>
        <fullName evidence="12">(Perigord truffle) hypothetical protein</fullName>
    </submittedName>
</protein>
<dbReference type="Pfam" id="PF24598">
    <property type="entry name" value="DOP1_C"/>
    <property type="match status" value="1"/>
</dbReference>
<keyword evidence="13" id="KW-1185">Reference proteome</keyword>
<dbReference type="OMA" id="GLETCIA"/>
<dbReference type="eggNOG" id="KOG3613">
    <property type="taxonomic scope" value="Eukaryota"/>
</dbReference>
<evidence type="ECO:0000259" key="10">
    <source>
        <dbReference type="Pfam" id="PF24598"/>
    </source>
</evidence>
<dbReference type="InterPro" id="IPR016024">
    <property type="entry name" value="ARM-type_fold"/>
</dbReference>
<evidence type="ECO:0000256" key="2">
    <source>
        <dbReference type="ARBA" id="ARBA00022448"/>
    </source>
</evidence>
<dbReference type="PANTHER" id="PTHR14042">
    <property type="entry name" value="DOPEY-RELATED"/>
    <property type="match status" value="1"/>
</dbReference>
<evidence type="ECO:0000256" key="5">
    <source>
        <dbReference type="ARBA" id="ARBA00023136"/>
    </source>
</evidence>
<name>D5GAZ3_TUBMM</name>
<keyword evidence="2" id="KW-0813">Transport</keyword>
<dbReference type="InParanoid" id="D5GAZ3"/>
<dbReference type="GO" id="GO:0015031">
    <property type="term" value="P:protein transport"/>
    <property type="evidence" value="ECO:0007669"/>
    <property type="project" value="UniProtKB-KW"/>
</dbReference>
<dbReference type="GO" id="GO:0005829">
    <property type="term" value="C:cytosol"/>
    <property type="evidence" value="ECO:0007669"/>
    <property type="project" value="GOC"/>
</dbReference>
<dbReference type="InterPro" id="IPR056457">
    <property type="entry name" value="DOP1_C"/>
</dbReference>
<evidence type="ECO:0000259" key="8">
    <source>
        <dbReference type="Pfam" id="PF04118"/>
    </source>
</evidence>
<dbReference type="GeneID" id="9187854"/>
<evidence type="ECO:0000313" key="12">
    <source>
        <dbReference type="EMBL" id="CAZ81686.1"/>
    </source>
</evidence>